<evidence type="ECO:0000313" key="1">
    <source>
        <dbReference type="EMBL" id="ACN15223.1"/>
    </source>
</evidence>
<dbReference type="eggNOG" id="COG1547">
    <property type="taxonomic scope" value="Bacteria"/>
</dbReference>
<organism evidence="1 2">
    <name type="scientific">Desulforapulum autotrophicum (strain ATCC 43914 / DSM 3382 / VKM B-1955 / HRM2)</name>
    <name type="common">Desulfobacterium autotrophicum</name>
    <dbReference type="NCBI Taxonomy" id="177437"/>
    <lineage>
        <taxon>Bacteria</taxon>
        <taxon>Pseudomonadati</taxon>
        <taxon>Thermodesulfobacteriota</taxon>
        <taxon>Desulfobacteria</taxon>
        <taxon>Desulfobacterales</taxon>
        <taxon>Desulfobacteraceae</taxon>
        <taxon>Desulforapulum</taxon>
    </lineage>
</organism>
<dbReference type="SUPFAM" id="SSF140663">
    <property type="entry name" value="TTHA0068-like"/>
    <property type="match status" value="1"/>
</dbReference>
<keyword evidence="2" id="KW-1185">Reference proteome</keyword>
<protein>
    <recommendedName>
        <fullName evidence="3">DUF309 domain-containing protein</fullName>
    </recommendedName>
</protein>
<dbReference type="Pfam" id="PF03745">
    <property type="entry name" value="DUF309"/>
    <property type="match status" value="1"/>
</dbReference>
<gene>
    <name evidence="1" type="ordered locus">HRM2_21250</name>
</gene>
<accession>C0QDF9</accession>
<evidence type="ECO:0000313" key="2">
    <source>
        <dbReference type="Proteomes" id="UP000000442"/>
    </source>
</evidence>
<proteinExistence type="predicted"/>
<dbReference type="InterPro" id="IPR005500">
    <property type="entry name" value="DUF309"/>
</dbReference>
<dbReference type="Gene3D" id="1.10.3450.10">
    <property type="entry name" value="TTHA0068-like"/>
    <property type="match status" value="1"/>
</dbReference>
<name>C0QDF9_DESAH</name>
<dbReference type="OrthoDB" id="5419014at2"/>
<sequence length="210" mass="23920">MQGAMMSRSDLYKITKFDPFENQLCRQIRNELSASLMDSIHRQDISILKAVAQRFSPDHVEPVLAQYIDNRITRYREVIAQIRPTTIPTHDTYAISLLLWDQELFFEVHEWIESKWLESRGAEKQLLQALIRAAGVYVHLEAGNPKRAERMAIKALPPLIQHKSLVPGYFNVDRLIASLEPLNSVPPKLGSGSDLLGAKYPPWNNSGAQM</sequence>
<dbReference type="KEGG" id="dat:HRM2_21250"/>
<dbReference type="EMBL" id="CP001087">
    <property type="protein sequence ID" value="ACN15223.1"/>
    <property type="molecule type" value="Genomic_DNA"/>
</dbReference>
<evidence type="ECO:0008006" key="3">
    <source>
        <dbReference type="Google" id="ProtNLM"/>
    </source>
</evidence>
<dbReference type="Proteomes" id="UP000000442">
    <property type="component" value="Chromosome"/>
</dbReference>
<reference evidence="1 2" key="1">
    <citation type="journal article" date="2009" name="Environ. Microbiol.">
        <title>Genome sequence of Desulfobacterium autotrophicum HRM2, a marine sulfate reducer oxidizing organic carbon completely to carbon dioxide.</title>
        <authorList>
            <person name="Strittmatter A.W."/>
            <person name="Liesegang H."/>
            <person name="Rabus R."/>
            <person name="Decker I."/>
            <person name="Amann J."/>
            <person name="Andres S."/>
            <person name="Henne A."/>
            <person name="Fricke W.F."/>
            <person name="Martinez-Arias R."/>
            <person name="Bartels D."/>
            <person name="Goesmann A."/>
            <person name="Krause L."/>
            <person name="Puehler A."/>
            <person name="Klenk H.P."/>
            <person name="Richter M."/>
            <person name="Schuler M."/>
            <person name="Gloeckner F.O."/>
            <person name="Meyerdierks A."/>
            <person name="Gottschalk G."/>
            <person name="Amann R."/>
        </authorList>
    </citation>
    <scope>NUCLEOTIDE SEQUENCE [LARGE SCALE GENOMIC DNA]</scope>
    <source>
        <strain evidence="2">ATCC 43914 / DSM 3382 / HRM2</strain>
    </source>
</reference>
<dbReference type="InterPro" id="IPR023203">
    <property type="entry name" value="TTHA0068_sf"/>
</dbReference>
<dbReference type="HOGENOM" id="CLU_118028_0_0_7"/>
<dbReference type="AlphaFoldDB" id="C0QDF9"/>